<dbReference type="SUPFAM" id="SSF55729">
    <property type="entry name" value="Acyl-CoA N-acyltransferases (Nat)"/>
    <property type="match status" value="1"/>
</dbReference>
<dbReference type="AlphaFoldDB" id="A0A1I5CKR3"/>
<dbReference type="Pfam" id="PF13302">
    <property type="entry name" value="Acetyltransf_3"/>
    <property type="match status" value="1"/>
</dbReference>
<name>A0A1I5CKR3_9FIRM</name>
<evidence type="ECO:0000256" key="1">
    <source>
        <dbReference type="ARBA" id="ARBA00022679"/>
    </source>
</evidence>
<evidence type="ECO:0000313" key="5">
    <source>
        <dbReference type="EMBL" id="SFN87493.1"/>
    </source>
</evidence>
<dbReference type="Gene3D" id="3.40.630.30">
    <property type="match status" value="1"/>
</dbReference>
<keyword evidence="6" id="KW-1185">Reference proteome</keyword>
<dbReference type="RefSeq" id="WP_091684238.1">
    <property type="nucleotide sequence ID" value="NZ_BAABFM010000006.1"/>
</dbReference>
<dbReference type="InterPro" id="IPR016181">
    <property type="entry name" value="Acyl_CoA_acyltransferase"/>
</dbReference>
<evidence type="ECO:0000256" key="2">
    <source>
        <dbReference type="ARBA" id="ARBA00023315"/>
    </source>
</evidence>
<accession>A0A1I5CKR3</accession>
<keyword evidence="2" id="KW-0012">Acyltransferase</keyword>
<dbReference type="OrthoDB" id="9785602at2"/>
<evidence type="ECO:0000259" key="4">
    <source>
        <dbReference type="PROSITE" id="PS51186"/>
    </source>
</evidence>
<dbReference type="STRING" id="1527.SAMN04489757_103120"/>
<dbReference type="GO" id="GO:0008999">
    <property type="term" value="F:protein-N-terminal-alanine acetyltransferase activity"/>
    <property type="evidence" value="ECO:0007669"/>
    <property type="project" value="TreeGrafter"/>
</dbReference>
<sequence>MEQLETGRLILREWNMNDAADLYEYAKSKKVGPMAGWKPHANIEETKKILQMFIEENETWAICLKATGKVIGSIGLHCSSREHERSLGYVLSEDFWGKGLVYEAAKCIMEYAFRILKLEIISVVHFPFNIQSKRVIEKLGFQYIETKEKATKIFDGTEYDDVCYAITKEEFYNLNL</sequence>
<protein>
    <submittedName>
        <fullName evidence="5">Protein N-acetyltransferase, RimJ/RimL family</fullName>
    </submittedName>
</protein>
<proteinExistence type="inferred from homology"/>
<dbReference type="PANTHER" id="PTHR43792">
    <property type="entry name" value="GNAT FAMILY, PUTATIVE (AFU_ORTHOLOGUE AFUA_3G00765)-RELATED-RELATED"/>
    <property type="match status" value="1"/>
</dbReference>
<evidence type="ECO:0000313" key="6">
    <source>
        <dbReference type="Proteomes" id="UP000198806"/>
    </source>
</evidence>
<dbReference type="PROSITE" id="PS51186">
    <property type="entry name" value="GNAT"/>
    <property type="match status" value="1"/>
</dbReference>
<feature type="domain" description="N-acetyltransferase" evidence="4">
    <location>
        <begin position="9"/>
        <end position="169"/>
    </location>
</feature>
<gene>
    <name evidence="5" type="ORF">SAMN04489757_103120</name>
</gene>
<dbReference type="InterPro" id="IPR051531">
    <property type="entry name" value="N-acetyltransferase"/>
</dbReference>
<dbReference type="Proteomes" id="UP000198806">
    <property type="component" value="Unassembled WGS sequence"/>
</dbReference>
<dbReference type="GO" id="GO:0005737">
    <property type="term" value="C:cytoplasm"/>
    <property type="evidence" value="ECO:0007669"/>
    <property type="project" value="TreeGrafter"/>
</dbReference>
<keyword evidence="1 5" id="KW-0808">Transferase</keyword>
<comment type="similarity">
    <text evidence="3">Belongs to the acetyltransferase family. RimJ subfamily.</text>
</comment>
<dbReference type="PANTHER" id="PTHR43792:SF8">
    <property type="entry name" value="[RIBOSOMAL PROTEIN US5]-ALANINE N-ACETYLTRANSFERASE"/>
    <property type="match status" value="1"/>
</dbReference>
<organism evidence="5 6">
    <name type="scientific">Anaerocolumna aminovalerica</name>
    <dbReference type="NCBI Taxonomy" id="1527"/>
    <lineage>
        <taxon>Bacteria</taxon>
        <taxon>Bacillati</taxon>
        <taxon>Bacillota</taxon>
        <taxon>Clostridia</taxon>
        <taxon>Lachnospirales</taxon>
        <taxon>Lachnospiraceae</taxon>
        <taxon>Anaerocolumna</taxon>
    </lineage>
</organism>
<evidence type="ECO:0000256" key="3">
    <source>
        <dbReference type="ARBA" id="ARBA00038502"/>
    </source>
</evidence>
<dbReference type="InterPro" id="IPR000182">
    <property type="entry name" value="GNAT_dom"/>
</dbReference>
<dbReference type="EMBL" id="FOWD01000003">
    <property type="protein sequence ID" value="SFN87493.1"/>
    <property type="molecule type" value="Genomic_DNA"/>
</dbReference>
<reference evidence="5 6" key="1">
    <citation type="submission" date="2016-10" db="EMBL/GenBank/DDBJ databases">
        <authorList>
            <person name="de Groot N.N."/>
        </authorList>
    </citation>
    <scope>NUCLEOTIDE SEQUENCE [LARGE SCALE GENOMIC DNA]</scope>
    <source>
        <strain evidence="5 6">DSM 1283</strain>
    </source>
</reference>